<protein>
    <submittedName>
        <fullName evidence="1">Uncharacterized protein</fullName>
    </submittedName>
</protein>
<dbReference type="PANTHER" id="PTHR37162">
    <property type="entry name" value="HAT FAMILY DIMERISATION DOMAINCONTAINING PROTEIN-RELATED"/>
    <property type="match status" value="1"/>
</dbReference>
<dbReference type="EMBL" id="JAOTOJ010000019">
    <property type="protein sequence ID" value="KAK9391300.1"/>
    <property type="molecule type" value="Genomic_DNA"/>
</dbReference>
<proteinExistence type="predicted"/>
<reference evidence="1 2" key="1">
    <citation type="journal article" date="2024" name="Proc. Natl. Acad. Sci. U.S.A.">
        <title>The genetic regulatory architecture and epigenomic basis for age-related changes in rattlesnake venom.</title>
        <authorList>
            <person name="Hogan M.P."/>
            <person name="Holding M.L."/>
            <person name="Nystrom G.S."/>
            <person name="Colston T.J."/>
            <person name="Bartlett D.A."/>
            <person name="Mason A.J."/>
            <person name="Ellsworth S.A."/>
            <person name="Rautsaw R.M."/>
            <person name="Lawrence K.C."/>
            <person name="Strickland J.L."/>
            <person name="He B."/>
            <person name="Fraser P."/>
            <person name="Margres M.J."/>
            <person name="Gilbert D.M."/>
            <person name="Gibbs H.L."/>
            <person name="Parkinson C.L."/>
            <person name="Rokyta D.R."/>
        </authorList>
    </citation>
    <scope>NUCLEOTIDE SEQUENCE [LARGE SCALE GENOMIC DNA]</scope>
    <source>
        <strain evidence="1">DRR0105</strain>
    </source>
</reference>
<accession>A0AAW1AP99</accession>
<dbReference type="PANTHER" id="PTHR37162:SF10">
    <property type="entry name" value="DUF4371 DOMAIN-CONTAINING PROTEIN"/>
    <property type="match status" value="1"/>
</dbReference>
<comment type="caution">
    <text evidence="1">The sequence shown here is derived from an EMBL/GenBank/DDBJ whole genome shotgun (WGS) entry which is preliminary data.</text>
</comment>
<name>A0AAW1AP99_CROAD</name>
<organism evidence="1 2">
    <name type="scientific">Crotalus adamanteus</name>
    <name type="common">Eastern diamondback rattlesnake</name>
    <dbReference type="NCBI Taxonomy" id="8729"/>
    <lineage>
        <taxon>Eukaryota</taxon>
        <taxon>Metazoa</taxon>
        <taxon>Chordata</taxon>
        <taxon>Craniata</taxon>
        <taxon>Vertebrata</taxon>
        <taxon>Euteleostomi</taxon>
        <taxon>Lepidosauria</taxon>
        <taxon>Squamata</taxon>
        <taxon>Bifurcata</taxon>
        <taxon>Unidentata</taxon>
        <taxon>Episquamata</taxon>
        <taxon>Toxicofera</taxon>
        <taxon>Serpentes</taxon>
        <taxon>Colubroidea</taxon>
        <taxon>Viperidae</taxon>
        <taxon>Crotalinae</taxon>
        <taxon>Crotalus</taxon>
    </lineage>
</organism>
<evidence type="ECO:0000313" key="2">
    <source>
        <dbReference type="Proteomes" id="UP001474421"/>
    </source>
</evidence>
<dbReference type="InterPro" id="IPR012337">
    <property type="entry name" value="RNaseH-like_sf"/>
</dbReference>
<gene>
    <name evidence="1" type="ORF">NXF25_018630</name>
</gene>
<dbReference type="Proteomes" id="UP001474421">
    <property type="component" value="Unassembled WGS sequence"/>
</dbReference>
<dbReference type="AlphaFoldDB" id="A0AAW1AP99"/>
<sequence>MYPTEVAEEKPVFVAPYSQTQSHTEEQKMPKRKCVFTEKLKQKYPHFRKGRDDYEAECLVCKAGTFVSVAHKGASDLEYHMSSEKHKKALGGDSWSAKLTEFLVTPGTKAEDALAAADSTLSLHTIPNCNSYKTTGRTSELLRKIFPDAETAQKFSHTRTRTEALENSVLAQHAVSIDLKALEESGIPFCGVAIDDSNHRAVKMVPVLIQYYDYRNGGLKTKLLELQETPTETADAISDYLVKTLKKHGLLQKCVAFAGDNCNTMFGGLRQDEEARTVFARLRRALQRETLIGVYCPAHVLHNCIHHGADALEVDIENVVLKIYQYFHIYAVRTESLQEYCEFVEVEYKRLLSHSKTRWLSLFPGITKLLQMHSALKSFFLGQSNPPTVLRSFFEHEFSELYLWHMHSLMNAFHLHIEEMERENNSIVEVMRTLDSVHTILLDRRAQNFMSLTVKGMLADKRKEGLEAECDAFSDAVHRLYSNCIDYLEMWMASLQEFSCFAWMALSDTPSWGDVEACITYLIEKGVEVDDIKCFDQFNNLKKFVEASSDEEEFQHLLSHQKWTKYFLKAKAIECYSELLKIAQFFFAIPSHSVNMEWSASFR</sequence>
<dbReference type="SUPFAM" id="SSF53098">
    <property type="entry name" value="Ribonuclease H-like"/>
    <property type="match status" value="1"/>
</dbReference>
<keyword evidence="2" id="KW-1185">Reference proteome</keyword>
<evidence type="ECO:0000313" key="1">
    <source>
        <dbReference type="EMBL" id="KAK9391300.1"/>
    </source>
</evidence>